<dbReference type="FunFam" id="3.60.110.10:FF:000023">
    <property type="entry name" value="Related to NIT3-nitrilase"/>
    <property type="match status" value="1"/>
</dbReference>
<gene>
    <name evidence="3" type="ORF">PHSY_000396</name>
</gene>
<dbReference type="InterPro" id="IPR003010">
    <property type="entry name" value="C-N_Hydrolase"/>
</dbReference>
<dbReference type="STRING" id="1305764.R9NWF3"/>
<feature type="domain" description="CN hydrolase" evidence="2">
    <location>
        <begin position="12"/>
        <end position="354"/>
    </location>
</feature>
<dbReference type="Proteomes" id="UP000014071">
    <property type="component" value="Unassembled WGS sequence"/>
</dbReference>
<evidence type="ECO:0000313" key="4">
    <source>
        <dbReference type="Proteomes" id="UP000014071"/>
    </source>
</evidence>
<dbReference type="PANTHER" id="PTHR23088">
    <property type="entry name" value="NITRILASE-RELATED"/>
    <property type="match status" value="1"/>
</dbReference>
<organism evidence="3 4">
    <name type="scientific">Pseudozyma hubeiensis (strain SY62)</name>
    <name type="common">Yeast</name>
    <dbReference type="NCBI Taxonomy" id="1305764"/>
    <lineage>
        <taxon>Eukaryota</taxon>
        <taxon>Fungi</taxon>
        <taxon>Dikarya</taxon>
        <taxon>Basidiomycota</taxon>
        <taxon>Ustilaginomycotina</taxon>
        <taxon>Ustilaginomycetes</taxon>
        <taxon>Ustilaginales</taxon>
        <taxon>Ustilaginaceae</taxon>
        <taxon>Pseudozyma</taxon>
    </lineage>
</organism>
<dbReference type="PROSITE" id="PS01227">
    <property type="entry name" value="UPF0012"/>
    <property type="match status" value="1"/>
</dbReference>
<dbReference type="GO" id="GO:0006541">
    <property type="term" value="P:glutamine metabolic process"/>
    <property type="evidence" value="ECO:0007669"/>
    <property type="project" value="TreeGrafter"/>
</dbReference>
<proteinExistence type="predicted"/>
<dbReference type="InterPro" id="IPR001110">
    <property type="entry name" value="UPF0012_CS"/>
</dbReference>
<dbReference type="CDD" id="cd07572">
    <property type="entry name" value="nit"/>
    <property type="match status" value="1"/>
</dbReference>
<dbReference type="PROSITE" id="PS50263">
    <property type="entry name" value="CN_HYDROLASE"/>
    <property type="match status" value="1"/>
</dbReference>
<dbReference type="GO" id="GO:0006528">
    <property type="term" value="P:asparagine metabolic process"/>
    <property type="evidence" value="ECO:0007669"/>
    <property type="project" value="TreeGrafter"/>
</dbReference>
<dbReference type="Pfam" id="PF00795">
    <property type="entry name" value="CN_hydrolase"/>
    <property type="match status" value="1"/>
</dbReference>
<dbReference type="Gene3D" id="3.60.110.10">
    <property type="entry name" value="Carbon-nitrogen hydrolase"/>
    <property type="match status" value="1"/>
</dbReference>
<dbReference type="GO" id="GO:0005739">
    <property type="term" value="C:mitochondrion"/>
    <property type="evidence" value="ECO:0007669"/>
    <property type="project" value="TreeGrafter"/>
</dbReference>
<dbReference type="eggNOG" id="KOG0806">
    <property type="taxonomic scope" value="Eukaryota"/>
</dbReference>
<evidence type="ECO:0000259" key="2">
    <source>
        <dbReference type="PROSITE" id="PS50263"/>
    </source>
</evidence>
<name>R9NWF3_PSEHS</name>
<dbReference type="GeneID" id="24105705"/>
<dbReference type="HOGENOM" id="CLU_030130_1_0_1"/>
<dbReference type="GO" id="GO:0006107">
    <property type="term" value="P:oxaloacetate metabolic process"/>
    <property type="evidence" value="ECO:0007669"/>
    <property type="project" value="TreeGrafter"/>
</dbReference>
<evidence type="ECO:0000256" key="1">
    <source>
        <dbReference type="ARBA" id="ARBA00022801"/>
    </source>
</evidence>
<dbReference type="InterPro" id="IPR036526">
    <property type="entry name" value="C-N_Hydrolase_sf"/>
</dbReference>
<dbReference type="AlphaFoldDB" id="R9NWF3"/>
<dbReference type="RefSeq" id="XP_012186426.1">
    <property type="nucleotide sequence ID" value="XM_012331036.1"/>
</dbReference>
<protein>
    <submittedName>
        <fullName evidence="3">Nitrilase</fullName>
    </submittedName>
</protein>
<keyword evidence="4" id="KW-1185">Reference proteome</keyword>
<dbReference type="GO" id="GO:0050152">
    <property type="term" value="F:omega-amidase activity"/>
    <property type="evidence" value="ECO:0007669"/>
    <property type="project" value="TreeGrafter"/>
</dbReference>
<dbReference type="OrthoDB" id="10250282at2759"/>
<sequence length="381" mass="41097">MSTAPTLSLQKTTVALVQLGSTSFDKAFNLKRARDAVLRAASTRPGAASPSSSSSAASSISAPVGMVVLPECFNSPYGVKYFAEYAESFGGAYQKIKKPLPSALPRMGKGKEEIRWTIDASTDPSAESKLAREKGVGKPVEIDDRIQKLSPSLKMLSETAKEANVVLVGGSVPERDDLTGNVYNSSCVFNEKGQLISIHRKLHLFDIDIPGKMTFQESETLAGGDRVTLFDCSLGRFGLGICYDLRFPEPAMIAGRLGAGCIIYPGAFNTTTGPVSWELLLRARATDNQVYTLGCSPARPSQQALDGDLGEKDGWREGEKAYPAWGHSSVVGPLGDVKAKLAEAEDTLFFTLDPEEVQQTRKNIPISTQRRFDVYPDITCG</sequence>
<dbReference type="PANTHER" id="PTHR23088:SF30">
    <property type="entry name" value="OMEGA-AMIDASE NIT2"/>
    <property type="match status" value="1"/>
</dbReference>
<dbReference type="InterPro" id="IPR045254">
    <property type="entry name" value="Nit1/2_C-N_Hydrolase"/>
</dbReference>
<evidence type="ECO:0000313" key="3">
    <source>
        <dbReference type="EMBL" id="GAC92839.1"/>
    </source>
</evidence>
<dbReference type="EMBL" id="DF238769">
    <property type="protein sequence ID" value="GAC92839.1"/>
    <property type="molecule type" value="Genomic_DNA"/>
</dbReference>
<accession>R9NWF3</accession>
<dbReference type="SUPFAM" id="SSF56317">
    <property type="entry name" value="Carbon-nitrogen hydrolase"/>
    <property type="match status" value="1"/>
</dbReference>
<reference evidence="4" key="1">
    <citation type="journal article" date="2013" name="Genome Announc.">
        <title>Draft genome sequence of the basidiomycetous yeast-like fungus Pseudozyma hubeiensis SY62, which produces an abundant amount of the biosurfactant mannosylerythritol lipids.</title>
        <authorList>
            <person name="Konishi M."/>
            <person name="Hatada Y."/>
            <person name="Horiuchi J."/>
        </authorList>
    </citation>
    <scope>NUCLEOTIDE SEQUENCE [LARGE SCALE GENOMIC DNA]</scope>
    <source>
        <strain evidence="4">SY62</strain>
    </source>
</reference>
<keyword evidence="1" id="KW-0378">Hydrolase</keyword>